<dbReference type="InterPro" id="IPR014845">
    <property type="entry name" value="GYD/TTHA1554"/>
</dbReference>
<dbReference type="AlphaFoldDB" id="A0A133UK58"/>
<organism evidence="1 2">
    <name type="scientific">candidate division MSBL1 archaeon SCGC-AAA259I07</name>
    <dbReference type="NCBI Taxonomy" id="1698266"/>
    <lineage>
        <taxon>Archaea</taxon>
        <taxon>Methanobacteriati</taxon>
        <taxon>Methanobacteriota</taxon>
        <taxon>candidate division MSBL1</taxon>
    </lineage>
</organism>
<protein>
    <submittedName>
        <fullName evidence="1">GYD domain superfamily</fullName>
    </submittedName>
</protein>
<evidence type="ECO:0000313" key="2">
    <source>
        <dbReference type="Proteomes" id="UP000070155"/>
    </source>
</evidence>
<gene>
    <name evidence="1" type="ORF">AKJ36_02610</name>
</gene>
<dbReference type="Pfam" id="PF08734">
    <property type="entry name" value="GYD"/>
    <property type="match status" value="1"/>
</dbReference>
<evidence type="ECO:0000313" key="1">
    <source>
        <dbReference type="EMBL" id="KXA94579.1"/>
    </source>
</evidence>
<dbReference type="EMBL" id="LHXQ01000039">
    <property type="protein sequence ID" value="KXA94579.1"/>
    <property type="molecule type" value="Genomic_DNA"/>
</dbReference>
<accession>A0A133UK58</accession>
<keyword evidence="2" id="KW-1185">Reference proteome</keyword>
<comment type="caution">
    <text evidence="1">The sequence shown here is derived from an EMBL/GenBank/DDBJ whole genome shotgun (WGS) entry which is preliminary data.</text>
</comment>
<proteinExistence type="predicted"/>
<sequence>MPTYMVLSRLTEKGLKTLKENPSRIKKVNEELSSVGEIVAQYALFGRFDFVTILKVPDVQTMAKISTEIGARGSVRLQTYPAFEVDEIMED</sequence>
<name>A0A133UK58_9EURY</name>
<dbReference type="Proteomes" id="UP000070155">
    <property type="component" value="Unassembled WGS sequence"/>
</dbReference>
<dbReference type="Gene3D" id="3.30.70.920">
    <property type="match status" value="1"/>
</dbReference>
<reference evidence="1 2" key="1">
    <citation type="journal article" date="2016" name="Sci. Rep.">
        <title>Metabolic traits of an uncultured archaeal lineage -MSBL1- from brine pools of the Red Sea.</title>
        <authorList>
            <person name="Mwirichia R."/>
            <person name="Alam I."/>
            <person name="Rashid M."/>
            <person name="Vinu M."/>
            <person name="Ba-Alawi W."/>
            <person name="Anthony Kamau A."/>
            <person name="Kamanda Ngugi D."/>
            <person name="Goker M."/>
            <person name="Klenk H.P."/>
            <person name="Bajic V."/>
            <person name="Stingl U."/>
        </authorList>
    </citation>
    <scope>NUCLEOTIDE SEQUENCE [LARGE SCALE GENOMIC DNA]</scope>
    <source>
        <strain evidence="1">SCGC-AAA259I07</strain>
    </source>
</reference>